<evidence type="ECO:0000313" key="2">
    <source>
        <dbReference type="EMBL" id="WMV76615.1"/>
    </source>
</evidence>
<feature type="transmembrane region" description="Helical" evidence="1">
    <location>
        <begin position="94"/>
        <end position="117"/>
    </location>
</feature>
<evidence type="ECO:0000256" key="1">
    <source>
        <dbReference type="SAM" id="Phobius"/>
    </source>
</evidence>
<feature type="transmembrane region" description="Helical" evidence="1">
    <location>
        <begin position="65"/>
        <end position="87"/>
    </location>
</feature>
<reference evidence="2 3" key="1">
    <citation type="submission" date="2023-08" db="EMBL/GenBank/DDBJ databases">
        <title>Complete genome sequence of Geobacillus thermodenitrificans K1041, a genetically tractable strain representative of the genus Geobacillus.</title>
        <authorList>
            <person name="Kani S."/>
            <person name="Suzuki H."/>
        </authorList>
    </citation>
    <scope>NUCLEOTIDE SEQUENCE [LARGE SCALE GENOMIC DNA]</scope>
    <source>
        <strain evidence="2 3">K1041</strain>
    </source>
</reference>
<proteinExistence type="predicted"/>
<keyword evidence="1" id="KW-0472">Membrane</keyword>
<name>A0ABY9QCJ2_GEOTD</name>
<dbReference type="RefSeq" id="WP_087959841.1">
    <property type="nucleotide sequence ID" value="NZ_CP017690.1"/>
</dbReference>
<dbReference type="EMBL" id="CP133461">
    <property type="protein sequence ID" value="WMV76615.1"/>
    <property type="molecule type" value="Genomic_DNA"/>
</dbReference>
<keyword evidence="1" id="KW-1133">Transmembrane helix</keyword>
<feature type="transmembrane region" description="Helical" evidence="1">
    <location>
        <begin position="20"/>
        <end position="45"/>
    </location>
</feature>
<keyword evidence="3" id="KW-1185">Reference proteome</keyword>
<gene>
    <name evidence="2" type="ORF">HSX42_01970</name>
</gene>
<feature type="transmembrane region" description="Helical" evidence="1">
    <location>
        <begin position="129"/>
        <end position="149"/>
    </location>
</feature>
<dbReference type="Proteomes" id="UP001297580">
    <property type="component" value="Chromosome"/>
</dbReference>
<keyword evidence="1" id="KW-0812">Transmembrane</keyword>
<evidence type="ECO:0000313" key="3">
    <source>
        <dbReference type="Proteomes" id="UP001297580"/>
    </source>
</evidence>
<organism evidence="2 3">
    <name type="scientific">Geobacillus thermodenitrificans</name>
    <dbReference type="NCBI Taxonomy" id="33940"/>
    <lineage>
        <taxon>Bacteria</taxon>
        <taxon>Bacillati</taxon>
        <taxon>Bacillota</taxon>
        <taxon>Bacilli</taxon>
        <taxon>Bacillales</taxon>
        <taxon>Anoxybacillaceae</taxon>
        <taxon>Geobacillus</taxon>
    </lineage>
</organism>
<accession>A0ABY9QCJ2</accession>
<protein>
    <submittedName>
        <fullName evidence="2">Uncharacterized protein</fullName>
    </submittedName>
</protein>
<sequence>MIKKGKRGKNYSVSDHIFAITVVSFMCLAIISFPFLLFYAVMHLISLTTDVRIHSLGTFSSLKIILTFFITTVVTTGMVDTIFSIILKRSKGMFGFLSEALLMLAFFYLYVLVYSLVSDDIVMTDKGRLYVSFFLFLMYVSIHLVYIGAKRLYELITRHAS</sequence>